<accession>A0ABU9N902</accession>
<keyword evidence="1" id="KW-0732">Signal</keyword>
<dbReference type="RefSeq" id="WP_342696299.1">
    <property type="nucleotide sequence ID" value="NZ_JBCGDO010000014.1"/>
</dbReference>
<organism evidence="2 3">
    <name type="scientific">Flavobacterium aureirubrum</name>
    <dbReference type="NCBI Taxonomy" id="3133147"/>
    <lineage>
        <taxon>Bacteria</taxon>
        <taxon>Pseudomonadati</taxon>
        <taxon>Bacteroidota</taxon>
        <taxon>Flavobacteriia</taxon>
        <taxon>Flavobacteriales</taxon>
        <taxon>Flavobacteriaceae</taxon>
        <taxon>Flavobacterium</taxon>
    </lineage>
</organism>
<keyword evidence="3" id="KW-1185">Reference proteome</keyword>
<gene>
    <name evidence="2" type="ORF">WFZ85_10755</name>
</gene>
<dbReference type="PROSITE" id="PS51257">
    <property type="entry name" value="PROKAR_LIPOPROTEIN"/>
    <property type="match status" value="1"/>
</dbReference>
<comment type="caution">
    <text evidence="2">The sequence shown here is derived from an EMBL/GenBank/DDBJ whole genome shotgun (WGS) entry which is preliminary data.</text>
</comment>
<feature type="signal peptide" evidence="1">
    <location>
        <begin position="1"/>
        <end position="18"/>
    </location>
</feature>
<dbReference type="Proteomes" id="UP001460072">
    <property type="component" value="Unassembled WGS sequence"/>
</dbReference>
<evidence type="ECO:0000256" key="1">
    <source>
        <dbReference type="SAM" id="SignalP"/>
    </source>
</evidence>
<proteinExistence type="predicted"/>
<feature type="chain" id="PRO_5047064315" description="Lipocalin-like domain-containing protein" evidence="1">
    <location>
        <begin position="19"/>
        <end position="317"/>
    </location>
</feature>
<evidence type="ECO:0000313" key="3">
    <source>
        <dbReference type="Proteomes" id="UP001460072"/>
    </source>
</evidence>
<evidence type="ECO:0000313" key="2">
    <source>
        <dbReference type="EMBL" id="MEM0543098.1"/>
    </source>
</evidence>
<evidence type="ECO:0008006" key="4">
    <source>
        <dbReference type="Google" id="ProtNLM"/>
    </source>
</evidence>
<protein>
    <recommendedName>
        <fullName evidence="4">Lipocalin-like domain-containing protein</fullName>
    </recommendedName>
</protein>
<name>A0ABU9N902_9FLAO</name>
<dbReference type="EMBL" id="JBCGDO010000014">
    <property type="protein sequence ID" value="MEM0543098.1"/>
    <property type="molecule type" value="Genomic_DNA"/>
</dbReference>
<sequence>MKPIFLMLLLFFITAACDDGDLTVETIDFSEVNAQKCPQKEIILKLKDTEMLLLEIPSSEFESDITPEDEPTLVPLSETIKVTYRQYNGTVSSNNICLEVPLATPIVTEEWTATSGTIEITTTAVKNVNTTTNATRITGYKHNIVFRNITWQKPSGLQVESEFVFGDYTIPVSALAFGFDEELEKSTCDNRIFDFNGGEAFILDIDDFGSLFENVATTTPRTALISNDNKLTYKLFSNTISTSYFCTTPTPVLPVVNQEWNAINGVAGVSGIIEVTTTQSGNSFIHTILLKKVTLKKGLSDFYLGDEYLYGSLITNP</sequence>
<reference evidence="2 3" key="1">
    <citation type="submission" date="2024-03" db="EMBL/GenBank/DDBJ databases">
        <title>Two novel species of the genus Flavobacterium exhibiting potentially degradation of complex polysaccharides.</title>
        <authorList>
            <person name="Lian X."/>
        </authorList>
    </citation>
    <scope>NUCLEOTIDE SEQUENCE [LARGE SCALE GENOMIC DNA]</scope>
    <source>
        <strain evidence="3">j3</strain>
    </source>
</reference>